<dbReference type="EMBL" id="JBHSGA010000018">
    <property type="protein sequence ID" value="MFC4528122.1"/>
    <property type="molecule type" value="Genomic_DNA"/>
</dbReference>
<proteinExistence type="predicted"/>
<organism evidence="2 3">
    <name type="scientific">Dyella halodurans</name>
    <dbReference type="NCBI Taxonomy" id="1920171"/>
    <lineage>
        <taxon>Bacteria</taxon>
        <taxon>Pseudomonadati</taxon>
        <taxon>Pseudomonadota</taxon>
        <taxon>Gammaproteobacteria</taxon>
        <taxon>Lysobacterales</taxon>
        <taxon>Rhodanobacteraceae</taxon>
        <taxon>Dyella</taxon>
    </lineage>
</organism>
<protein>
    <submittedName>
        <fullName evidence="2">Uncharacterized protein</fullName>
    </submittedName>
</protein>
<keyword evidence="3" id="KW-1185">Reference proteome</keyword>
<evidence type="ECO:0000313" key="2">
    <source>
        <dbReference type="EMBL" id="MFC4528122.1"/>
    </source>
</evidence>
<accession>A0ABV9C5U2</accession>
<evidence type="ECO:0000256" key="1">
    <source>
        <dbReference type="SAM" id="SignalP"/>
    </source>
</evidence>
<comment type="caution">
    <text evidence="2">The sequence shown here is derived from an EMBL/GenBank/DDBJ whole genome shotgun (WGS) entry which is preliminary data.</text>
</comment>
<sequence length="139" mass="14133">MRIFRRMLACAALGAAVMPVAALADDDGIPPAYLITGDDSPVAVYVAAARCDCNNDAEDLGQAVDGTTLSSSTGGMLVAQNTTLTGTQSNDSADHIASGYNLISGNSFAGEAGIPVVIQNSGSNVLIQNATVLNVEFKP</sequence>
<dbReference type="RefSeq" id="WP_266148548.1">
    <property type="nucleotide sequence ID" value="NZ_CP064028.1"/>
</dbReference>
<reference evidence="3" key="1">
    <citation type="journal article" date="2019" name="Int. J. Syst. Evol. Microbiol.">
        <title>The Global Catalogue of Microorganisms (GCM) 10K type strain sequencing project: providing services to taxonomists for standard genome sequencing and annotation.</title>
        <authorList>
            <consortium name="The Broad Institute Genomics Platform"/>
            <consortium name="The Broad Institute Genome Sequencing Center for Infectious Disease"/>
            <person name="Wu L."/>
            <person name="Ma J."/>
        </authorList>
    </citation>
    <scope>NUCLEOTIDE SEQUENCE [LARGE SCALE GENOMIC DNA]</scope>
    <source>
        <strain evidence="3">CCM 4481</strain>
    </source>
</reference>
<keyword evidence="1" id="KW-0732">Signal</keyword>
<feature type="signal peptide" evidence="1">
    <location>
        <begin position="1"/>
        <end position="24"/>
    </location>
</feature>
<evidence type="ECO:0000313" key="3">
    <source>
        <dbReference type="Proteomes" id="UP001595961"/>
    </source>
</evidence>
<gene>
    <name evidence="2" type="ORF">ACFO5W_15880</name>
</gene>
<feature type="chain" id="PRO_5046202608" evidence="1">
    <location>
        <begin position="25"/>
        <end position="139"/>
    </location>
</feature>
<dbReference type="Proteomes" id="UP001595961">
    <property type="component" value="Unassembled WGS sequence"/>
</dbReference>
<name>A0ABV9C5U2_9GAMM</name>